<keyword evidence="3" id="KW-1185">Reference proteome</keyword>
<evidence type="ECO:0008006" key="4">
    <source>
        <dbReference type="Google" id="ProtNLM"/>
    </source>
</evidence>
<sequence length="269" mass="31226">MSTLISLINSMADSKMVKQIPKRIHIPVIYAWFLILLVISTQTSFLNSLKIQKYFPKNICNAFISLIDSFYQICGNPWVFFSFFVFSLGLINFASSKWAYELKSTETAYGEWRAYSAIAAIKRLTRFVIWIAGSLWIIKFSIKLLMQSETSVGAFAFNNFLTGDTFFFWGNVCVLAWYCLRALFLSEGTNTFRYNTSEELEANFISINHKSVSSVNFFLAKGKFSHSKDFYLFEEIKNSSSKRQTVTRKYKIIDSDKNFSVIRYHFDHL</sequence>
<proteinExistence type="predicted"/>
<keyword evidence="1" id="KW-1133">Transmembrane helix</keyword>
<dbReference type="RefSeq" id="WP_049172515.1">
    <property type="nucleotide sequence ID" value="NZ_CP120687.1"/>
</dbReference>
<feature type="transmembrane region" description="Helical" evidence="1">
    <location>
        <begin position="127"/>
        <end position="146"/>
    </location>
</feature>
<keyword evidence="1" id="KW-0812">Transmembrane</keyword>
<name>A0ABY8DQV3_9LACO</name>
<reference evidence="2 3" key="1">
    <citation type="submission" date="2023-03" db="EMBL/GenBank/DDBJ databases">
        <authorList>
            <person name="Ruckert-Reed C."/>
        </authorList>
    </citation>
    <scope>NUCLEOTIDE SEQUENCE [LARGE SCALE GENOMIC DNA]</scope>
    <source>
        <strain evidence="2 3">DSM 115425</strain>
    </source>
</reference>
<evidence type="ECO:0000256" key="1">
    <source>
        <dbReference type="SAM" id="Phobius"/>
    </source>
</evidence>
<feature type="transmembrane region" description="Helical" evidence="1">
    <location>
        <begin position="24"/>
        <end position="45"/>
    </location>
</feature>
<evidence type="ECO:0000313" key="3">
    <source>
        <dbReference type="Proteomes" id="UP001220228"/>
    </source>
</evidence>
<accession>A0ABY8DQV3</accession>
<dbReference type="EMBL" id="CP120687">
    <property type="protein sequence ID" value="WFB39360.1"/>
    <property type="molecule type" value="Genomic_DNA"/>
</dbReference>
<feature type="transmembrane region" description="Helical" evidence="1">
    <location>
        <begin position="166"/>
        <end position="184"/>
    </location>
</feature>
<organism evidence="2 3">
    <name type="scientific">Lacticaseibacillus huelsenbergensis</name>
    <dbReference type="NCBI Taxonomy" id="3035291"/>
    <lineage>
        <taxon>Bacteria</taxon>
        <taxon>Bacillati</taxon>
        <taxon>Bacillota</taxon>
        <taxon>Bacilli</taxon>
        <taxon>Lactobacillales</taxon>
        <taxon>Lactobacillaceae</taxon>
        <taxon>Lacticaseibacillus</taxon>
    </lineage>
</organism>
<evidence type="ECO:0000313" key="2">
    <source>
        <dbReference type="EMBL" id="WFB39360.1"/>
    </source>
</evidence>
<feature type="transmembrane region" description="Helical" evidence="1">
    <location>
        <begin position="78"/>
        <end position="95"/>
    </location>
</feature>
<gene>
    <name evidence="2" type="ORF">LHUE1_000074</name>
</gene>
<protein>
    <recommendedName>
        <fullName evidence="4">RDD family protein</fullName>
    </recommendedName>
</protein>
<keyword evidence="1" id="KW-0472">Membrane</keyword>
<dbReference type="Proteomes" id="UP001220228">
    <property type="component" value="Chromosome"/>
</dbReference>